<evidence type="ECO:0000256" key="5">
    <source>
        <dbReference type="PROSITE-ProRule" id="PRU01240"/>
    </source>
</evidence>
<dbReference type="FunFam" id="3.40.50.200:FF:000014">
    <property type="entry name" value="Proteinase K"/>
    <property type="match status" value="1"/>
</dbReference>
<evidence type="ECO:0000256" key="4">
    <source>
        <dbReference type="ARBA" id="ARBA00022825"/>
    </source>
</evidence>
<dbReference type="InterPro" id="IPR037045">
    <property type="entry name" value="S8pro/Inhibitor_I9_sf"/>
</dbReference>
<dbReference type="InterPro" id="IPR023827">
    <property type="entry name" value="Peptidase_S8_Asp-AS"/>
</dbReference>
<keyword evidence="4 5" id="KW-0720">Serine protease</keyword>
<keyword evidence="3 5" id="KW-0378">Hydrolase</keyword>
<dbReference type="EMBL" id="BMRG01000005">
    <property type="protein sequence ID" value="GGP58209.1"/>
    <property type="molecule type" value="Genomic_DNA"/>
</dbReference>
<evidence type="ECO:0000256" key="1">
    <source>
        <dbReference type="ARBA" id="ARBA00011073"/>
    </source>
</evidence>
<feature type="active site" description="Charge relay system" evidence="5">
    <location>
        <position position="344"/>
    </location>
</feature>
<dbReference type="PANTHER" id="PTHR43806">
    <property type="entry name" value="PEPTIDASE S8"/>
    <property type="match status" value="1"/>
</dbReference>
<dbReference type="InterPro" id="IPR010259">
    <property type="entry name" value="S8pro/Inhibitor_I9"/>
</dbReference>
<proteinExistence type="inferred from homology"/>
<dbReference type="InterPro" id="IPR000209">
    <property type="entry name" value="Peptidase_S8/S53_dom"/>
</dbReference>
<dbReference type="PROSITE" id="PS51892">
    <property type="entry name" value="SUBTILASE"/>
    <property type="match status" value="1"/>
</dbReference>
<dbReference type="Pfam" id="PF00082">
    <property type="entry name" value="Peptidase_S8"/>
    <property type="match status" value="1"/>
</dbReference>
<reference evidence="9" key="2">
    <citation type="submission" date="2020-09" db="EMBL/GenBank/DDBJ databases">
        <authorList>
            <person name="Sun Q."/>
            <person name="Ohkuma M."/>
        </authorList>
    </citation>
    <scope>NUCLEOTIDE SEQUENCE</scope>
    <source>
        <strain evidence="9">JCM 3313</strain>
    </source>
</reference>
<dbReference type="RefSeq" id="WP_189224164.1">
    <property type="nucleotide sequence ID" value="NZ_BMRG01000005.1"/>
</dbReference>
<dbReference type="InterPro" id="IPR036852">
    <property type="entry name" value="Peptidase_S8/S53_dom_sf"/>
</dbReference>
<keyword evidence="10" id="KW-1185">Reference proteome</keyword>
<dbReference type="Gene3D" id="3.40.50.200">
    <property type="entry name" value="Peptidase S8/S53 domain"/>
    <property type="match status" value="1"/>
</dbReference>
<dbReference type="SUPFAM" id="SSF49785">
    <property type="entry name" value="Galactose-binding domain-like"/>
    <property type="match status" value="1"/>
</dbReference>
<dbReference type="InterPro" id="IPR034193">
    <property type="entry name" value="PCSK9_ProteinaseK-like"/>
</dbReference>
<dbReference type="AlphaFoldDB" id="A0A918AM92"/>
<dbReference type="PRINTS" id="PR00723">
    <property type="entry name" value="SUBTILISIN"/>
</dbReference>
<dbReference type="CDD" id="cd04077">
    <property type="entry name" value="Peptidases_S8_PCSK9_ProteinaseK_like"/>
    <property type="match status" value="1"/>
</dbReference>
<accession>A0A918AM92</accession>
<evidence type="ECO:0000313" key="10">
    <source>
        <dbReference type="Proteomes" id="UP000639606"/>
    </source>
</evidence>
<comment type="similarity">
    <text evidence="1 5 6">Belongs to the peptidase S8 family.</text>
</comment>
<dbReference type="Pfam" id="PF01483">
    <property type="entry name" value="P_proprotein"/>
    <property type="match status" value="1"/>
</dbReference>
<organism evidence="9 10">
    <name type="scientific">Saccharothrix coeruleofusca</name>
    <dbReference type="NCBI Taxonomy" id="33919"/>
    <lineage>
        <taxon>Bacteria</taxon>
        <taxon>Bacillati</taxon>
        <taxon>Actinomycetota</taxon>
        <taxon>Actinomycetes</taxon>
        <taxon>Pseudonocardiales</taxon>
        <taxon>Pseudonocardiaceae</taxon>
        <taxon>Saccharothrix</taxon>
    </lineage>
</organism>
<dbReference type="GO" id="GO:0005615">
    <property type="term" value="C:extracellular space"/>
    <property type="evidence" value="ECO:0007669"/>
    <property type="project" value="TreeGrafter"/>
</dbReference>
<dbReference type="PANTHER" id="PTHR43806:SF11">
    <property type="entry name" value="CEREVISIN-RELATED"/>
    <property type="match status" value="1"/>
</dbReference>
<dbReference type="InterPro" id="IPR022398">
    <property type="entry name" value="Peptidase_S8_His-AS"/>
</dbReference>
<feature type="signal peptide" evidence="7">
    <location>
        <begin position="1"/>
        <end position="27"/>
    </location>
</feature>
<dbReference type="PROSITE" id="PS00136">
    <property type="entry name" value="SUBTILASE_ASP"/>
    <property type="match status" value="1"/>
</dbReference>
<dbReference type="InterPro" id="IPR023828">
    <property type="entry name" value="Peptidase_S8_Ser-AS"/>
</dbReference>
<dbReference type="PROSITE" id="PS00137">
    <property type="entry name" value="SUBTILASE_HIS"/>
    <property type="match status" value="1"/>
</dbReference>
<evidence type="ECO:0000256" key="7">
    <source>
        <dbReference type="SAM" id="SignalP"/>
    </source>
</evidence>
<sequence length="520" mass="53197">MAELRTSWTRRLAGVGLATGTAFAVTAALTTFTSSAAEGEIRGLGTEKAVKDSYIVVLKDVSTASASSLSAKYQATVKHTYTRALHGFSATMSEAQARKLAADPAVAYVQQDAEVSISATQAPTPSWGLDRIDQAALPLDNSYTYPNEGEGVTAYIIDTGIRFSHSDFAGRASSGRDTVDNDDDSTDCNGHGTHVAGTVGGSTYGVAKKVKLVGVRVLNCSGSGTYAGVIAGIDWVTANAVKPAVANMSLGGGADATVDQAVRNSIASGVTYGLAGGNSSGADACGFSPARTPEAITVGSTTNTDARSSFSNIGTCLDIFAPGSNITSAWHTGDTATNTISGTSMATPHVVGAAALFLAANPTATPQQVRDGLVDGATSDVVTSPGNGSPNKLLRVVGGTGPQPIGCPAKTNDADVAVPDLGTGVSTIAVTDCAGKASTAVTIEVHVKHTYRGDLSVHLVTPSGAVRQLRAQSGSDGTDNLDATYTVNLSTEDANGNWQLRVRDWYNQDTGYIDSWTLDL</sequence>
<keyword evidence="2 5" id="KW-0645">Protease</keyword>
<comment type="caution">
    <text evidence="9">The sequence shown here is derived from an EMBL/GenBank/DDBJ whole genome shotgun (WGS) entry which is preliminary data.</text>
</comment>
<dbReference type="PROSITE" id="PS51829">
    <property type="entry name" value="P_HOMO_B"/>
    <property type="match status" value="1"/>
</dbReference>
<protein>
    <submittedName>
        <fullName evidence="9">Serine protease</fullName>
    </submittedName>
</protein>
<feature type="active site" description="Charge relay system" evidence="5">
    <location>
        <position position="191"/>
    </location>
</feature>
<dbReference type="Gene3D" id="2.60.120.260">
    <property type="entry name" value="Galactose-binding domain-like"/>
    <property type="match status" value="1"/>
</dbReference>
<dbReference type="GO" id="GO:0006508">
    <property type="term" value="P:proteolysis"/>
    <property type="evidence" value="ECO:0007669"/>
    <property type="project" value="UniProtKB-KW"/>
</dbReference>
<dbReference type="GO" id="GO:0004252">
    <property type="term" value="F:serine-type endopeptidase activity"/>
    <property type="evidence" value="ECO:0007669"/>
    <property type="project" value="UniProtKB-UniRule"/>
</dbReference>
<feature type="domain" description="P/Homo B" evidence="8">
    <location>
        <begin position="400"/>
        <end position="520"/>
    </location>
</feature>
<evidence type="ECO:0000313" key="9">
    <source>
        <dbReference type="EMBL" id="GGP58209.1"/>
    </source>
</evidence>
<dbReference type="InterPro" id="IPR050131">
    <property type="entry name" value="Peptidase_S8_subtilisin-like"/>
</dbReference>
<evidence type="ECO:0000256" key="2">
    <source>
        <dbReference type="ARBA" id="ARBA00022670"/>
    </source>
</evidence>
<reference evidence="9" key="1">
    <citation type="journal article" date="2014" name="Int. J. Syst. Evol. Microbiol.">
        <title>Complete genome sequence of Corynebacterium casei LMG S-19264T (=DSM 44701T), isolated from a smear-ripened cheese.</title>
        <authorList>
            <consortium name="US DOE Joint Genome Institute (JGI-PGF)"/>
            <person name="Walter F."/>
            <person name="Albersmeier A."/>
            <person name="Kalinowski J."/>
            <person name="Ruckert C."/>
        </authorList>
    </citation>
    <scope>NUCLEOTIDE SEQUENCE</scope>
    <source>
        <strain evidence="9">JCM 3313</strain>
    </source>
</reference>
<feature type="chain" id="PRO_5039058115" evidence="7">
    <location>
        <begin position="28"/>
        <end position="520"/>
    </location>
</feature>
<dbReference type="SUPFAM" id="SSF54897">
    <property type="entry name" value="Protease propeptides/inhibitors"/>
    <property type="match status" value="1"/>
</dbReference>
<feature type="active site" description="Charge relay system" evidence="5">
    <location>
        <position position="158"/>
    </location>
</feature>
<dbReference type="Proteomes" id="UP000639606">
    <property type="component" value="Unassembled WGS sequence"/>
</dbReference>
<dbReference type="Pfam" id="PF05922">
    <property type="entry name" value="Inhibitor_I9"/>
    <property type="match status" value="1"/>
</dbReference>
<dbReference type="SUPFAM" id="SSF52743">
    <property type="entry name" value="Subtilisin-like"/>
    <property type="match status" value="1"/>
</dbReference>
<dbReference type="Gene3D" id="3.30.70.80">
    <property type="entry name" value="Peptidase S8 propeptide/proteinase inhibitor I9"/>
    <property type="match status" value="1"/>
</dbReference>
<dbReference type="InterPro" id="IPR015500">
    <property type="entry name" value="Peptidase_S8_subtilisin-rel"/>
</dbReference>
<evidence type="ECO:0000259" key="8">
    <source>
        <dbReference type="PROSITE" id="PS51829"/>
    </source>
</evidence>
<evidence type="ECO:0000256" key="3">
    <source>
        <dbReference type="ARBA" id="ARBA00022801"/>
    </source>
</evidence>
<gene>
    <name evidence="9" type="ORF">GCM10010185_33330</name>
</gene>
<evidence type="ECO:0000256" key="6">
    <source>
        <dbReference type="RuleBase" id="RU003355"/>
    </source>
</evidence>
<dbReference type="InterPro" id="IPR002884">
    <property type="entry name" value="P_dom"/>
</dbReference>
<dbReference type="PROSITE" id="PS00138">
    <property type="entry name" value="SUBTILASE_SER"/>
    <property type="match status" value="1"/>
</dbReference>
<keyword evidence="7" id="KW-0732">Signal</keyword>
<name>A0A918AM92_9PSEU</name>
<dbReference type="InterPro" id="IPR008979">
    <property type="entry name" value="Galactose-bd-like_sf"/>
</dbReference>